<keyword evidence="2" id="KW-0472">Membrane</keyword>
<dbReference type="Proteomes" id="UP001144096">
    <property type="component" value="Unassembled WGS sequence"/>
</dbReference>
<evidence type="ECO:0000256" key="2">
    <source>
        <dbReference type="SAM" id="Phobius"/>
    </source>
</evidence>
<dbReference type="EMBL" id="JAMXQV010000003">
    <property type="protein sequence ID" value="MCR6482803.1"/>
    <property type="molecule type" value="Genomic_DNA"/>
</dbReference>
<keyword evidence="4" id="KW-1185">Reference proteome</keyword>
<dbReference type="AlphaFoldDB" id="A0A9X2N8F7"/>
<evidence type="ECO:0000313" key="3">
    <source>
        <dbReference type="EMBL" id="MCR6482803.1"/>
    </source>
</evidence>
<gene>
    <name evidence="3" type="ORF">M8542_08235</name>
</gene>
<reference evidence="3" key="1">
    <citation type="submission" date="2022-06" db="EMBL/GenBank/DDBJ databases">
        <title>Amycolatopsis iheyaensis sp. nov., a new species of the genus Amycolatopsis isolated from soil in Iheya island, Japan.</title>
        <authorList>
            <person name="Ngamcharungchit C."/>
            <person name="Kanto H."/>
            <person name="Take A."/>
            <person name="Intra B."/>
            <person name="Matsumoto A."/>
            <person name="Panbangred W."/>
            <person name="Inahashi Y."/>
        </authorList>
    </citation>
    <scope>NUCLEOTIDE SEQUENCE</scope>
    <source>
        <strain evidence="3">OK19-0408</strain>
    </source>
</reference>
<sequence length="263" mass="28980">MEGDSAWLPPEGDEGPPDPAACTAKLRVFGRRALVVAVVWLLAAGGVFAGLIAYERPAGQLLEDGVRATGTVLRFDDDPRAIRLSFDVRGELRYATVPVHSGRRYIEGRTLTVIYDPANLSRVRTVLEDGVDPRPAALLWLLALGVLVCAGFSLVASLRWRRRHRAVVRTGWRAASVTVQPDYPVRALRHLPDILVEYRDGSRAELRASTSSHGSTRMRHQPERPAWVGGSGPDMVVLFSRGDLRRPYAVPAFGRKPRAEHVP</sequence>
<name>A0A9X2N8F7_9PSEU</name>
<accession>A0A9X2N8F7</accession>
<keyword evidence="2" id="KW-1133">Transmembrane helix</keyword>
<comment type="caution">
    <text evidence="3">The sequence shown here is derived from an EMBL/GenBank/DDBJ whole genome shotgun (WGS) entry which is preliminary data.</text>
</comment>
<evidence type="ECO:0000313" key="4">
    <source>
        <dbReference type="Proteomes" id="UP001144096"/>
    </source>
</evidence>
<proteinExistence type="predicted"/>
<organism evidence="3 4">
    <name type="scientific">Amycolatopsis iheyensis</name>
    <dbReference type="NCBI Taxonomy" id="2945988"/>
    <lineage>
        <taxon>Bacteria</taxon>
        <taxon>Bacillati</taxon>
        <taxon>Actinomycetota</taxon>
        <taxon>Actinomycetes</taxon>
        <taxon>Pseudonocardiales</taxon>
        <taxon>Pseudonocardiaceae</taxon>
        <taxon>Amycolatopsis</taxon>
    </lineage>
</organism>
<feature type="transmembrane region" description="Helical" evidence="2">
    <location>
        <begin position="33"/>
        <end position="54"/>
    </location>
</feature>
<dbReference type="RefSeq" id="WP_257919426.1">
    <property type="nucleotide sequence ID" value="NZ_JAMXQV010000003.1"/>
</dbReference>
<feature type="transmembrane region" description="Helical" evidence="2">
    <location>
        <begin position="137"/>
        <end position="156"/>
    </location>
</feature>
<feature type="region of interest" description="Disordered" evidence="1">
    <location>
        <begin position="206"/>
        <end position="228"/>
    </location>
</feature>
<evidence type="ECO:0000256" key="1">
    <source>
        <dbReference type="SAM" id="MobiDB-lite"/>
    </source>
</evidence>
<protein>
    <submittedName>
        <fullName evidence="3">DUF3592 domain-containing protein</fullName>
    </submittedName>
</protein>
<keyword evidence="2" id="KW-0812">Transmembrane</keyword>